<feature type="compositionally biased region" description="Acidic residues" evidence="1">
    <location>
        <begin position="408"/>
        <end position="425"/>
    </location>
</feature>
<evidence type="ECO:0000313" key="2">
    <source>
        <dbReference type="EMBL" id="CAG9332521.1"/>
    </source>
</evidence>
<keyword evidence="3" id="KW-1185">Reference proteome</keyword>
<dbReference type="Proteomes" id="UP001162131">
    <property type="component" value="Unassembled WGS sequence"/>
</dbReference>
<organism evidence="2 3">
    <name type="scientific">Blepharisma stoltei</name>
    <dbReference type="NCBI Taxonomy" id="1481888"/>
    <lineage>
        <taxon>Eukaryota</taxon>
        <taxon>Sar</taxon>
        <taxon>Alveolata</taxon>
        <taxon>Ciliophora</taxon>
        <taxon>Postciliodesmatophora</taxon>
        <taxon>Heterotrichea</taxon>
        <taxon>Heterotrichida</taxon>
        <taxon>Blepharismidae</taxon>
        <taxon>Blepharisma</taxon>
    </lineage>
</organism>
<gene>
    <name evidence="2" type="ORF">BSTOLATCC_MIC55966</name>
</gene>
<dbReference type="EMBL" id="CAJZBQ010000054">
    <property type="protein sequence ID" value="CAG9332521.1"/>
    <property type="molecule type" value="Genomic_DNA"/>
</dbReference>
<name>A0AAU9K0E8_9CILI</name>
<sequence length="634" mass="73185">MQAAEMPAQSVEYWKSKLPEFKNKILEFSNLALPKYHNYKLDTLREEGLIDKTNVDTQIQAIKKIISTTIDSSQLPLSQLLDAIKRNLVEDASDIPLSTEELTDIINQIASRVPIGIIDKKKNTYEDTDPLCMWCWELDEYPQPSCVKQERNLIGKAIRSLNKLIKELEKNYPNAEVIPNLYDSANKAVKNYEKKIAEDRERKRVRDEKETEKQMKKLKIEEKKKQAEEEKMRKLKEKEQMEEEKIKKQKEKEEEIRRKQVEKEEDLKKKQAQLERTPEKSPEKKQEQQSIKKVMPMLKMESFFKPVKAEIPLEKENRNILQKVLINPSQDDTVPGDLNSWKAKWKKDIKHFKPKSHFIYIQDSALKPYFEGFPKIVEVKRNPYFIYQDVNYDIDSEEEYEEKFGEDIEKEDDEEESDSYTESEESDVKFVVPDGYLSNDEIPEGEEGPEVISYKPPEEILPMKIITLASDDAALLCSLKAVNLQNIPLPIIYKVEKTPLLPQKPPKKTIDDLIEEFKTVAQGKNSKKEIVAYFAEKYPEISKLSVSKKIQELLVRTKIGNDKQKYYLKSSLEVADPFSSSNQGITTANPNSQAFVDASTGVSLPLPFSPCQPAIKGFLKPKVTASQTTGSTQS</sequence>
<reference evidence="2" key="1">
    <citation type="submission" date="2021-09" db="EMBL/GenBank/DDBJ databases">
        <authorList>
            <consortium name="AG Swart"/>
            <person name="Singh M."/>
            <person name="Singh A."/>
            <person name="Seah K."/>
            <person name="Emmerich C."/>
        </authorList>
    </citation>
    <scope>NUCLEOTIDE SEQUENCE</scope>
    <source>
        <strain evidence="2">ATCC30299</strain>
    </source>
</reference>
<dbReference type="AlphaFoldDB" id="A0AAU9K0E8"/>
<evidence type="ECO:0000256" key="1">
    <source>
        <dbReference type="SAM" id="MobiDB-lite"/>
    </source>
</evidence>
<feature type="region of interest" description="Disordered" evidence="1">
    <location>
        <begin position="199"/>
        <end position="291"/>
    </location>
</feature>
<feature type="compositionally biased region" description="Basic and acidic residues" evidence="1">
    <location>
        <begin position="199"/>
        <end position="287"/>
    </location>
</feature>
<evidence type="ECO:0000313" key="3">
    <source>
        <dbReference type="Proteomes" id="UP001162131"/>
    </source>
</evidence>
<protein>
    <submittedName>
        <fullName evidence="2">Uncharacterized protein</fullName>
    </submittedName>
</protein>
<comment type="caution">
    <text evidence="2">The sequence shown here is derived from an EMBL/GenBank/DDBJ whole genome shotgun (WGS) entry which is preliminary data.</text>
</comment>
<accession>A0AAU9K0E8</accession>
<proteinExistence type="predicted"/>
<feature type="region of interest" description="Disordered" evidence="1">
    <location>
        <begin position="401"/>
        <end position="426"/>
    </location>
</feature>